<comment type="subcellular location">
    <subcellularLocation>
        <location evidence="1">Cell inner membrane</location>
        <topology evidence="1">Single-pass membrane protein</topology>
    </subcellularLocation>
</comment>
<evidence type="ECO:0000313" key="10">
    <source>
        <dbReference type="Proteomes" id="UP000241885"/>
    </source>
</evidence>
<reference evidence="9 10" key="1">
    <citation type="submission" date="2018-03" db="EMBL/GenBank/DDBJ databases">
        <title>Complete genome sequence of Thauera aromatica, a model organism for studying aromatic compound degradation under denitrifying conditions.</title>
        <authorList>
            <person name="Lo H.-Y."/>
            <person name="Goris T."/>
            <person name="Boll M."/>
            <person name="Mueller J.A."/>
        </authorList>
    </citation>
    <scope>NUCLEOTIDE SEQUENCE [LARGE SCALE GENOMIC DNA]</scope>
    <source>
        <strain evidence="9 10">K172</strain>
    </source>
</reference>
<evidence type="ECO:0000256" key="4">
    <source>
        <dbReference type="ARBA" id="ARBA00022519"/>
    </source>
</evidence>
<keyword evidence="2" id="KW-1003">Cell membrane</keyword>
<name>A0A2R4BP74_THAAR</name>
<feature type="transmembrane region" description="Helical" evidence="8">
    <location>
        <begin position="7"/>
        <end position="32"/>
    </location>
</feature>
<dbReference type="InterPro" id="IPR045584">
    <property type="entry name" value="Pilin-like"/>
</dbReference>
<dbReference type="OrthoDB" id="8819738at2"/>
<evidence type="ECO:0000256" key="5">
    <source>
        <dbReference type="ARBA" id="ARBA00022692"/>
    </source>
</evidence>
<dbReference type="NCBIfam" id="TIGR02532">
    <property type="entry name" value="IV_pilin_GFxxxE"/>
    <property type="match status" value="1"/>
</dbReference>
<keyword evidence="5 8" id="KW-0812">Transmembrane</keyword>
<dbReference type="InterPro" id="IPR012902">
    <property type="entry name" value="N_methyl_site"/>
</dbReference>
<protein>
    <submittedName>
        <fullName evidence="9">General secretion pathway protein J</fullName>
    </submittedName>
</protein>
<accession>A0A2R4BP74</accession>
<dbReference type="PANTHER" id="PTHR39583:SF2">
    <property type="entry name" value="TYPE II SECRETION SYSTEM PROTEIN J"/>
    <property type="match status" value="1"/>
</dbReference>
<organism evidence="9 10">
    <name type="scientific">Thauera aromatica K172</name>
    <dbReference type="NCBI Taxonomy" id="44139"/>
    <lineage>
        <taxon>Bacteria</taxon>
        <taxon>Pseudomonadati</taxon>
        <taxon>Pseudomonadota</taxon>
        <taxon>Betaproteobacteria</taxon>
        <taxon>Rhodocyclales</taxon>
        <taxon>Zoogloeaceae</taxon>
        <taxon>Thauera</taxon>
    </lineage>
</organism>
<evidence type="ECO:0000256" key="3">
    <source>
        <dbReference type="ARBA" id="ARBA00022481"/>
    </source>
</evidence>
<evidence type="ECO:0000256" key="2">
    <source>
        <dbReference type="ARBA" id="ARBA00022475"/>
    </source>
</evidence>
<evidence type="ECO:0000256" key="7">
    <source>
        <dbReference type="ARBA" id="ARBA00023136"/>
    </source>
</evidence>
<keyword evidence="3" id="KW-0488">Methylation</keyword>
<dbReference type="KEGG" id="tak:Tharo_2240"/>
<evidence type="ECO:0000256" key="1">
    <source>
        <dbReference type="ARBA" id="ARBA00004377"/>
    </source>
</evidence>
<sequence>MRRRHAAGFTLVEVIIALTLLALIMLALISALRTFGDSGARLEARSERADDMRLISGFLRQAISEASIIHLRRLEDGTQVPDFIGLPAALEWQAPMPARHGVGGLHWLRLWARPEGDELDLILQLAPYIPPVPGFESDPAVRPDWDTVAQRILVRRVTSLAIAYQRRGREDWQENWNDPQVLPGRVAIRLQVDGVDWPELIVPVLAAEPGFDPNESALERAQ</sequence>
<dbReference type="PROSITE" id="PS00409">
    <property type="entry name" value="PROKAR_NTER_METHYL"/>
    <property type="match status" value="1"/>
</dbReference>
<keyword evidence="10" id="KW-1185">Reference proteome</keyword>
<evidence type="ECO:0000256" key="8">
    <source>
        <dbReference type="SAM" id="Phobius"/>
    </source>
</evidence>
<gene>
    <name evidence="9" type="ORF">Tharo_2240</name>
</gene>
<dbReference type="Pfam" id="PF07963">
    <property type="entry name" value="N_methyl"/>
    <property type="match status" value="1"/>
</dbReference>
<evidence type="ECO:0000313" key="9">
    <source>
        <dbReference type="EMBL" id="AVR89138.1"/>
    </source>
</evidence>
<proteinExistence type="predicted"/>
<evidence type="ECO:0000256" key="6">
    <source>
        <dbReference type="ARBA" id="ARBA00022989"/>
    </source>
</evidence>
<keyword evidence="6 8" id="KW-1133">Transmembrane helix</keyword>
<dbReference type="SUPFAM" id="SSF54523">
    <property type="entry name" value="Pili subunits"/>
    <property type="match status" value="1"/>
</dbReference>
<keyword evidence="7 8" id="KW-0472">Membrane</keyword>
<dbReference type="GO" id="GO:0015628">
    <property type="term" value="P:protein secretion by the type II secretion system"/>
    <property type="evidence" value="ECO:0007669"/>
    <property type="project" value="TreeGrafter"/>
</dbReference>
<keyword evidence="4" id="KW-0997">Cell inner membrane</keyword>
<dbReference type="Proteomes" id="UP000241885">
    <property type="component" value="Chromosome"/>
</dbReference>
<dbReference type="EMBL" id="CP028339">
    <property type="protein sequence ID" value="AVR89138.1"/>
    <property type="molecule type" value="Genomic_DNA"/>
</dbReference>
<dbReference type="RefSeq" id="WP_107221289.1">
    <property type="nucleotide sequence ID" value="NZ_CP028339.1"/>
</dbReference>
<dbReference type="GO" id="GO:0005886">
    <property type="term" value="C:plasma membrane"/>
    <property type="evidence" value="ECO:0007669"/>
    <property type="project" value="UniProtKB-SubCell"/>
</dbReference>
<dbReference type="PANTHER" id="PTHR39583">
    <property type="entry name" value="TYPE II SECRETION SYSTEM PROTEIN J-RELATED"/>
    <property type="match status" value="1"/>
</dbReference>
<dbReference type="AlphaFoldDB" id="A0A2R4BP74"/>
<dbReference type="InterPro" id="IPR051621">
    <property type="entry name" value="T2SS_protein_J"/>
</dbReference>